<accession>A0A6P8D5J9</accession>
<name>A0A6P8D5J9_PUNGR</name>
<protein>
    <submittedName>
        <fullName evidence="6">Trichohyalin-like isoform X1</fullName>
    </submittedName>
</protein>
<feature type="compositionally biased region" description="Polar residues" evidence="3">
    <location>
        <begin position="359"/>
        <end position="368"/>
    </location>
</feature>
<feature type="compositionally biased region" description="Low complexity" evidence="3">
    <location>
        <begin position="219"/>
        <end position="230"/>
    </location>
</feature>
<evidence type="ECO:0000259" key="4">
    <source>
        <dbReference type="PROSITE" id="PS50089"/>
    </source>
</evidence>
<keyword evidence="5" id="KW-1185">Reference proteome</keyword>
<dbReference type="SUPFAM" id="SSF57850">
    <property type="entry name" value="RING/U-box"/>
    <property type="match status" value="1"/>
</dbReference>
<dbReference type="RefSeq" id="XP_031389759.1">
    <property type="nucleotide sequence ID" value="XM_031533899.1"/>
</dbReference>
<dbReference type="GeneID" id="116202366"/>
<feature type="compositionally biased region" description="Low complexity" evidence="3">
    <location>
        <begin position="369"/>
        <end position="382"/>
    </location>
</feature>
<evidence type="ECO:0000313" key="5">
    <source>
        <dbReference type="Proteomes" id="UP000515151"/>
    </source>
</evidence>
<dbReference type="Gene3D" id="3.30.40.10">
    <property type="entry name" value="Zinc/RING finger domain, C3HC4 (zinc finger)"/>
    <property type="match status" value="1"/>
</dbReference>
<feature type="region of interest" description="Disordered" evidence="3">
    <location>
        <begin position="358"/>
        <end position="385"/>
    </location>
</feature>
<feature type="compositionally biased region" description="Basic and acidic residues" evidence="3">
    <location>
        <begin position="274"/>
        <end position="288"/>
    </location>
</feature>
<reference evidence="6" key="2">
    <citation type="submission" date="2025-08" db="UniProtKB">
        <authorList>
            <consortium name="RefSeq"/>
        </authorList>
    </citation>
    <scope>IDENTIFICATION</scope>
    <source>
        <tissue evidence="6">Leaf</tissue>
    </source>
</reference>
<evidence type="ECO:0000256" key="1">
    <source>
        <dbReference type="PROSITE-ProRule" id="PRU00175"/>
    </source>
</evidence>
<evidence type="ECO:0000256" key="2">
    <source>
        <dbReference type="SAM" id="Coils"/>
    </source>
</evidence>
<feature type="region of interest" description="Disordered" evidence="3">
    <location>
        <begin position="766"/>
        <end position="801"/>
    </location>
</feature>
<evidence type="ECO:0000313" key="6">
    <source>
        <dbReference type="RefSeq" id="XP_031389759.1"/>
    </source>
</evidence>
<feature type="compositionally biased region" description="Acidic residues" evidence="3">
    <location>
        <begin position="684"/>
        <end position="714"/>
    </location>
</feature>
<dbReference type="Proteomes" id="UP000515151">
    <property type="component" value="Chromosome 4"/>
</dbReference>
<dbReference type="PROSITE" id="PS50089">
    <property type="entry name" value="ZF_RING_2"/>
    <property type="match status" value="1"/>
</dbReference>
<feature type="coiled-coil region" evidence="2">
    <location>
        <begin position="903"/>
        <end position="930"/>
    </location>
</feature>
<feature type="domain" description="RING-type" evidence="4">
    <location>
        <begin position="969"/>
        <end position="1008"/>
    </location>
</feature>
<keyword evidence="2" id="KW-0175">Coiled coil</keyword>
<dbReference type="OrthoDB" id="6078042at2759"/>
<reference evidence="5" key="1">
    <citation type="journal article" date="2020" name="Plant Biotechnol. J.">
        <title>The pomegranate (Punica granatum L.) draft genome dissects genetic divergence between soft- and hard-seeded cultivars.</title>
        <authorList>
            <person name="Luo X."/>
            <person name="Li H."/>
            <person name="Wu Z."/>
            <person name="Yao W."/>
            <person name="Zhao P."/>
            <person name="Cao D."/>
            <person name="Yu H."/>
            <person name="Li K."/>
            <person name="Poudel K."/>
            <person name="Zhao D."/>
            <person name="Zhang F."/>
            <person name="Xia X."/>
            <person name="Chen L."/>
            <person name="Wang Q."/>
            <person name="Jing D."/>
            <person name="Cao S."/>
        </authorList>
    </citation>
    <scope>NUCLEOTIDE SEQUENCE [LARGE SCALE GENOMIC DNA]</scope>
    <source>
        <strain evidence="5">cv. Tunisia</strain>
    </source>
</reference>
<dbReference type="AlphaFoldDB" id="A0A6P8D5J9"/>
<feature type="compositionally biased region" description="Acidic residues" evidence="3">
    <location>
        <begin position="729"/>
        <end position="742"/>
    </location>
</feature>
<dbReference type="InterPro" id="IPR013083">
    <property type="entry name" value="Znf_RING/FYVE/PHD"/>
</dbReference>
<feature type="region of interest" description="Disordered" evidence="3">
    <location>
        <begin position="158"/>
        <end position="288"/>
    </location>
</feature>
<feature type="region of interest" description="Disordered" evidence="3">
    <location>
        <begin position="403"/>
        <end position="435"/>
    </location>
</feature>
<feature type="compositionally biased region" description="Basic and acidic residues" evidence="3">
    <location>
        <begin position="181"/>
        <end position="199"/>
    </location>
</feature>
<feature type="region of interest" description="Disordered" evidence="3">
    <location>
        <begin position="676"/>
        <end position="742"/>
    </location>
</feature>
<keyword evidence="1" id="KW-0862">Zinc</keyword>
<organism evidence="5 6">
    <name type="scientific">Punica granatum</name>
    <name type="common">Pomegranate</name>
    <dbReference type="NCBI Taxonomy" id="22663"/>
    <lineage>
        <taxon>Eukaryota</taxon>
        <taxon>Viridiplantae</taxon>
        <taxon>Streptophyta</taxon>
        <taxon>Embryophyta</taxon>
        <taxon>Tracheophyta</taxon>
        <taxon>Spermatophyta</taxon>
        <taxon>Magnoliopsida</taxon>
        <taxon>eudicotyledons</taxon>
        <taxon>Gunneridae</taxon>
        <taxon>Pentapetalae</taxon>
        <taxon>rosids</taxon>
        <taxon>malvids</taxon>
        <taxon>Myrtales</taxon>
        <taxon>Lythraceae</taxon>
        <taxon>Punica</taxon>
    </lineage>
</organism>
<gene>
    <name evidence="6" type="primary">LOC116202366</name>
</gene>
<feature type="compositionally biased region" description="Acidic residues" evidence="3">
    <location>
        <begin position="782"/>
        <end position="798"/>
    </location>
</feature>
<sequence>MASSQVEIAASAPFGCILRDHNRRDRCRESNAFRKNLQDLVTCINISPDSKDNEQRGERQSLKLLGGNQEKYVGEEPPLALSPRQSRVLDRWATQQARDTISTIEKQSDEPEHVVCSTSALSSKEAASVAYDHLAAGPSNLGASSLVQIWEARLGQSHGLNRTPTASSSRGNSPFSCSNEEPPRKSEVGEMFEESRPSHEGSIGDQESDWAVPEGRPPSSSFSSTSSSSSQDRDTNTGTSLKTPRVADIIRRLTSVSSDENDNEPCTNAGVESPYRERERSVGSDHSSEQRFFAVQMTNSPRLRGRQALNDLLMHMERDRQRELDSLGERRAVSRFSQKGRIQSLLRLKVLQRGMGVHLQTQQQQRPGSSSSAEGSSSSHSSTVVHLGREKFKVTSSQVAVTTRNDANNTANNPQAQPTKKCASSEDSSSISGDQSFVRESDHMEVHVLQRSSHSEQKEPITAEDIRDDRSLTSNITYQETGFGPATAEDLQDKRSLTSNIIYQETGFEQTTAENFRDERSLTSNITYQETGFEVNSLELQEKAESFTSMNGCWYEEETAEEERQESNMEEEPMTSESGYEWFLGVSRPRSYWEEQREARYRDVLETESENSDIRRLVERRRVSTFLTSDFRDRMNSLMASHLQRQNHQMSHQEDDPSNNDRMNRFLSSFLRYHSQSADGHGDEQEEEPEEEEVEGVVQVEEAEEVVQEEEEEREQIYLSGQERMNQSMEEEEVEEEAEEEQIYLRGQERMGQLVSSRFNEISAVGREEGDDMGIEEREYREDEEQEEQEEQGQEDEEQGHITIEENEYEQENDNDAMADLEEEEDESTIGGRYHEAREYFNHSNTSSFKMRSPTYMRSWSYRSCEANNNDLQPVASTSSPEPLNSHPYQHDAWQHFNSIDRLSIEMELINDLRAQMKQLYQEMSELRKSINSCVDMQVKLQDSIKEDMISFRGERMKPQEGAPRKGMCCICYEMQVDSLLYRCGHMCTCLKCAHELQWSSGKCPICRAPIMDVVRAFRDS</sequence>
<proteinExistence type="predicted"/>
<dbReference type="PANTHER" id="PTHR47820:SF3">
    <property type="entry name" value="OS07G0499800 PROTEIN"/>
    <property type="match status" value="1"/>
</dbReference>
<evidence type="ECO:0000256" key="3">
    <source>
        <dbReference type="SAM" id="MobiDB-lite"/>
    </source>
</evidence>
<feature type="compositionally biased region" description="Polar residues" evidence="3">
    <location>
        <begin position="158"/>
        <end position="179"/>
    </location>
</feature>
<dbReference type="GO" id="GO:0008270">
    <property type="term" value="F:zinc ion binding"/>
    <property type="evidence" value="ECO:0007669"/>
    <property type="project" value="UniProtKB-KW"/>
</dbReference>
<dbReference type="PANTHER" id="PTHR47820">
    <property type="entry name" value="BNAC05G24000D PROTEIN"/>
    <property type="match status" value="1"/>
</dbReference>
<dbReference type="Pfam" id="PF13920">
    <property type="entry name" value="zf-C3HC4_3"/>
    <property type="match status" value="1"/>
</dbReference>
<dbReference type="InterPro" id="IPR001841">
    <property type="entry name" value="Znf_RING"/>
</dbReference>
<keyword evidence="1" id="KW-0479">Metal-binding</keyword>
<dbReference type="CDD" id="cd16647">
    <property type="entry name" value="mRING-HC-C3HC5_NEU1"/>
    <property type="match status" value="1"/>
</dbReference>
<keyword evidence="1" id="KW-0863">Zinc-finger</keyword>